<organism evidence="2 3">
    <name type="scientific">Iningainema tapete BLCC-T55</name>
    <dbReference type="NCBI Taxonomy" id="2748662"/>
    <lineage>
        <taxon>Bacteria</taxon>
        <taxon>Bacillati</taxon>
        <taxon>Cyanobacteriota</taxon>
        <taxon>Cyanophyceae</taxon>
        <taxon>Nostocales</taxon>
        <taxon>Scytonemataceae</taxon>
        <taxon>Iningainema tapete</taxon>
    </lineage>
</organism>
<name>A0A8J6XQU6_9CYAN</name>
<keyword evidence="3" id="KW-1185">Reference proteome</keyword>
<gene>
    <name evidence="2" type="ORF">ICL16_38955</name>
</gene>
<dbReference type="PANTHER" id="PTHR35531:SF1">
    <property type="entry name" value="INNER MEMBRANE PROTEIN YBCI-RELATED"/>
    <property type="match status" value="1"/>
</dbReference>
<dbReference type="RefSeq" id="WP_190836921.1">
    <property type="nucleotide sequence ID" value="NZ_CAWPPI010000118.1"/>
</dbReference>
<dbReference type="Proteomes" id="UP000629098">
    <property type="component" value="Unassembled WGS sequence"/>
</dbReference>
<evidence type="ECO:0000313" key="3">
    <source>
        <dbReference type="Proteomes" id="UP000629098"/>
    </source>
</evidence>
<accession>A0A8J6XQU6</accession>
<feature type="transmembrane region" description="Helical" evidence="1">
    <location>
        <begin position="68"/>
        <end position="86"/>
    </location>
</feature>
<evidence type="ECO:0000256" key="1">
    <source>
        <dbReference type="SAM" id="Phobius"/>
    </source>
</evidence>
<feature type="transmembrane region" description="Helical" evidence="1">
    <location>
        <begin position="143"/>
        <end position="161"/>
    </location>
</feature>
<dbReference type="InterPro" id="IPR007404">
    <property type="entry name" value="YdjM-like"/>
</dbReference>
<keyword evidence="1" id="KW-0472">Membrane</keyword>
<dbReference type="AlphaFoldDB" id="A0A8J6XQU6"/>
<evidence type="ECO:0000313" key="2">
    <source>
        <dbReference type="EMBL" id="MBD2777867.1"/>
    </source>
</evidence>
<protein>
    <submittedName>
        <fullName evidence="2">Metal-dependent hydrolase</fullName>
    </submittedName>
</protein>
<comment type="caution">
    <text evidence="2">The sequence shown here is derived from an EMBL/GenBank/DDBJ whole genome shotgun (WGS) entry which is preliminary data.</text>
</comment>
<keyword evidence="1" id="KW-0812">Transmembrane</keyword>
<dbReference type="PANTHER" id="PTHR35531">
    <property type="entry name" value="INNER MEMBRANE PROTEIN YBCI-RELATED"/>
    <property type="match status" value="1"/>
</dbReference>
<sequence>MIGINHMLISGTAGSLLLGTASPTIIAIAAAAGLLPDIDISTSPAGRVLPWVSAYLEKRMPHRSCTHSFVATGVVAAVSYGVAFFISNRWMQIAHAVTIGYFFGWFADAFTRGGVEMFWPNSVRCVCPGNRNLRLRTGSNAEYGILVVLLALALAVFNINNSGGLLTQFNRFLASPSGVQQVYNKDGSTHLIQAQIKGVRSSDRVPVNGKYTIIQAHGTGFIVQSETGELYKASTEPDTQILIKEITADVGANAITNIESLTLEEEELGEKLAPFNRTGTQAFVSGEISIDDADNITIIRNPHQFPFISKTQNTIKLEVAPINYVIQKIGEQFATGQLSIRSITKNG</sequence>
<keyword evidence="2" id="KW-0378">Hydrolase</keyword>
<feature type="transmembrane region" description="Helical" evidence="1">
    <location>
        <begin position="93"/>
        <end position="111"/>
    </location>
</feature>
<proteinExistence type="predicted"/>
<reference evidence="2" key="1">
    <citation type="submission" date="2020-09" db="EMBL/GenBank/DDBJ databases">
        <title>Iningainema tapete sp. nov. (Scytonemataceae, Cyanobacteria) from greenhouses in central Florida (USA) produces two types of nodularin with biosynthetic potential for microcystin-LR and anabaenopeptins.</title>
        <authorList>
            <person name="Berthold D.E."/>
            <person name="Lefler F.W."/>
            <person name="Huang I.-S."/>
            <person name="Abdulla H."/>
            <person name="Zimba P.V."/>
            <person name="Laughinghouse H.D. IV."/>
        </authorList>
    </citation>
    <scope>NUCLEOTIDE SEQUENCE</scope>
    <source>
        <strain evidence="2">BLCCT55</strain>
    </source>
</reference>
<keyword evidence="1" id="KW-1133">Transmembrane helix</keyword>
<dbReference type="GO" id="GO:0016787">
    <property type="term" value="F:hydrolase activity"/>
    <property type="evidence" value="ECO:0007669"/>
    <property type="project" value="UniProtKB-KW"/>
</dbReference>
<dbReference type="EMBL" id="JACXAE010000118">
    <property type="protein sequence ID" value="MBD2777867.1"/>
    <property type="molecule type" value="Genomic_DNA"/>
</dbReference>
<dbReference type="Pfam" id="PF04307">
    <property type="entry name" value="YdjM"/>
    <property type="match status" value="1"/>
</dbReference>